<feature type="compositionally biased region" description="Basic and acidic residues" evidence="1">
    <location>
        <begin position="202"/>
        <end position="211"/>
    </location>
</feature>
<evidence type="ECO:0000259" key="2">
    <source>
        <dbReference type="Pfam" id="PF26118"/>
    </source>
</evidence>
<feature type="compositionally biased region" description="Basic and acidic residues" evidence="1">
    <location>
        <begin position="519"/>
        <end position="532"/>
    </location>
</feature>
<feature type="compositionally biased region" description="Basic and acidic residues" evidence="1">
    <location>
        <begin position="159"/>
        <end position="175"/>
    </location>
</feature>
<name>A0AAN6YXA2_9PEZI</name>
<reference evidence="3" key="1">
    <citation type="journal article" date="2023" name="Mol. Phylogenet. Evol.">
        <title>Genome-scale phylogeny and comparative genomics of the fungal order Sordariales.</title>
        <authorList>
            <person name="Hensen N."/>
            <person name="Bonometti L."/>
            <person name="Westerberg I."/>
            <person name="Brannstrom I.O."/>
            <person name="Guillou S."/>
            <person name="Cros-Aarteil S."/>
            <person name="Calhoun S."/>
            <person name="Haridas S."/>
            <person name="Kuo A."/>
            <person name="Mondo S."/>
            <person name="Pangilinan J."/>
            <person name="Riley R."/>
            <person name="LaButti K."/>
            <person name="Andreopoulos B."/>
            <person name="Lipzen A."/>
            <person name="Chen C."/>
            <person name="Yan M."/>
            <person name="Daum C."/>
            <person name="Ng V."/>
            <person name="Clum A."/>
            <person name="Steindorff A."/>
            <person name="Ohm R.A."/>
            <person name="Martin F."/>
            <person name="Silar P."/>
            <person name="Natvig D.O."/>
            <person name="Lalanne C."/>
            <person name="Gautier V."/>
            <person name="Ament-Velasquez S.L."/>
            <person name="Kruys A."/>
            <person name="Hutchinson M.I."/>
            <person name="Powell A.J."/>
            <person name="Barry K."/>
            <person name="Miller A.N."/>
            <person name="Grigoriev I.V."/>
            <person name="Debuchy R."/>
            <person name="Gladieux P."/>
            <person name="Hiltunen Thoren M."/>
            <person name="Johannesson H."/>
        </authorList>
    </citation>
    <scope>NUCLEOTIDE SEQUENCE</scope>
    <source>
        <strain evidence="3">CBS 508.74</strain>
    </source>
</reference>
<dbReference type="AlphaFoldDB" id="A0AAN6YXA2"/>
<comment type="caution">
    <text evidence="3">The sequence shown here is derived from an EMBL/GenBank/DDBJ whole genome shotgun (WGS) entry which is preliminary data.</text>
</comment>
<evidence type="ECO:0000256" key="1">
    <source>
        <dbReference type="SAM" id="MobiDB-lite"/>
    </source>
</evidence>
<feature type="compositionally biased region" description="Basic and acidic residues" evidence="1">
    <location>
        <begin position="684"/>
        <end position="693"/>
    </location>
</feature>
<feature type="region of interest" description="Disordered" evidence="1">
    <location>
        <begin position="239"/>
        <end position="261"/>
    </location>
</feature>
<feature type="compositionally biased region" description="Basic and acidic residues" evidence="1">
    <location>
        <begin position="437"/>
        <end position="452"/>
    </location>
</feature>
<feature type="domain" description="DUF8035" evidence="2">
    <location>
        <begin position="700"/>
        <end position="752"/>
    </location>
</feature>
<reference evidence="3" key="2">
    <citation type="submission" date="2023-05" db="EMBL/GenBank/DDBJ databases">
        <authorList>
            <consortium name="Lawrence Berkeley National Laboratory"/>
            <person name="Steindorff A."/>
            <person name="Hensen N."/>
            <person name="Bonometti L."/>
            <person name="Westerberg I."/>
            <person name="Brannstrom I.O."/>
            <person name="Guillou S."/>
            <person name="Cros-Aarteil S."/>
            <person name="Calhoun S."/>
            <person name="Haridas S."/>
            <person name="Kuo A."/>
            <person name="Mondo S."/>
            <person name="Pangilinan J."/>
            <person name="Riley R."/>
            <person name="Labutti K."/>
            <person name="Andreopoulos B."/>
            <person name="Lipzen A."/>
            <person name="Chen C."/>
            <person name="Yanf M."/>
            <person name="Daum C."/>
            <person name="Ng V."/>
            <person name="Clum A."/>
            <person name="Ohm R."/>
            <person name="Martin F."/>
            <person name="Silar P."/>
            <person name="Natvig D."/>
            <person name="Lalanne C."/>
            <person name="Gautier V."/>
            <person name="Ament-Velasquez S.L."/>
            <person name="Kruys A."/>
            <person name="Hutchinson M.I."/>
            <person name="Powell A.J."/>
            <person name="Barry K."/>
            <person name="Miller A.N."/>
            <person name="Grigoriev I.V."/>
            <person name="Debuchy R."/>
            <person name="Gladieux P."/>
            <person name="Thoren M.H."/>
            <person name="Johannesson H."/>
        </authorList>
    </citation>
    <scope>NUCLEOTIDE SEQUENCE</scope>
    <source>
        <strain evidence="3">CBS 508.74</strain>
    </source>
</reference>
<sequence length="764" mass="86353">MADPARYLYSGTTGRRSPPLYNPARASMPVTASGYDPLYAGDIHAMSASHHEDLVSRPADEYRTSAVPVSATTYTVRKEPLSRSTSVNDGTRQHRVVEPPSKRPIIITTKHTSSGPRSGSPSRDPYRSSDEYYTLPASSVSRSRAAGQGPSNSNMEDEEYRRLRERTTRGGDPYRRPGPLYPHRGNTLDFEDDGYEYTKPSDLARYDLDHDRPRRNRRESLDRYDRYYRPTVSISTDLTRPYYEQRERRPRGPPPTTWGLDKVNRAAAGGIYDGAGIPIPLPPSVPLAPDARRSGPGSPTVDHRAASHARPLSLIQDNGGRTGHHDDYYRDDDLPPRDYRDRDYGYFQDDSVGIRGFGIRVNSMDPEEHRLPHDRHYRSDRHDYWDDRKAYADRELRRLSDEDLQIVRHEYDDRDHRRHRDHDHDDEAPPKRNTKPLSDDERDSKTDKVRDKVSAGLGIAAATVGLKSALKRPDKDKEDASPSRRREDEESSHHKRDESESRLRAARKEPMLGDEDYEIVEHPSEKPRKGTEPEPGPSGKKREDHVAPPPRDHSSSGDEGKTKIRRRQRASTFDPNDTAGLAALKAQLAATEGKEKTPKNDVASPKEPSPDRRSSPGGKDDDNANSSALVVKEDRDPSPPSRDERQVRVVPPPNEPAEKKPLKGILKPPKPQFPEEPNPVREGVAPHKDDKTKANVPPGARWTKISRKMVNPEALTIGKERFEVRDDFVIVLRVLSKEEIQAYATATQQLRGRSPHSVPSELWS</sequence>
<evidence type="ECO:0000313" key="3">
    <source>
        <dbReference type="EMBL" id="KAK4116933.1"/>
    </source>
</evidence>
<feature type="compositionally biased region" description="Pro residues" evidence="1">
    <location>
        <begin position="668"/>
        <end position="677"/>
    </location>
</feature>
<feature type="region of interest" description="Disordered" evidence="1">
    <location>
        <begin position="76"/>
        <end position="211"/>
    </location>
</feature>
<protein>
    <recommendedName>
        <fullName evidence="2">DUF8035 domain-containing protein</fullName>
    </recommendedName>
</protein>
<dbReference type="EMBL" id="MU853332">
    <property type="protein sequence ID" value="KAK4116933.1"/>
    <property type="molecule type" value="Genomic_DNA"/>
</dbReference>
<feature type="compositionally biased region" description="Basic and acidic residues" evidence="1">
    <location>
        <begin position="323"/>
        <end position="344"/>
    </location>
</feature>
<feature type="compositionally biased region" description="Low complexity" evidence="1">
    <location>
        <begin position="579"/>
        <end position="590"/>
    </location>
</feature>
<keyword evidence="4" id="KW-1185">Reference proteome</keyword>
<dbReference type="RefSeq" id="XP_064674503.1">
    <property type="nucleotide sequence ID" value="XM_064809549.1"/>
</dbReference>
<dbReference type="GeneID" id="89933673"/>
<feature type="region of interest" description="Disordered" evidence="1">
    <location>
        <begin position="464"/>
        <end position="699"/>
    </location>
</feature>
<dbReference type="Pfam" id="PF26118">
    <property type="entry name" value="DUF8035"/>
    <property type="match status" value="1"/>
</dbReference>
<gene>
    <name evidence="3" type="ORF">N656DRAFT_405</name>
</gene>
<feature type="compositionally biased region" description="Basic and acidic residues" evidence="1">
    <location>
        <begin position="631"/>
        <end position="647"/>
    </location>
</feature>
<feature type="compositionally biased region" description="Basic and acidic residues" evidence="1">
    <location>
        <begin position="471"/>
        <end position="511"/>
    </location>
</feature>
<feature type="compositionally biased region" description="Basic and acidic residues" evidence="1">
    <location>
        <begin position="91"/>
        <end position="101"/>
    </location>
</feature>
<feature type="compositionally biased region" description="Low complexity" evidence="1">
    <location>
        <begin position="113"/>
        <end position="123"/>
    </location>
</feature>
<dbReference type="InterPro" id="IPR058348">
    <property type="entry name" value="DUF8035"/>
</dbReference>
<organism evidence="3 4">
    <name type="scientific">Canariomyces notabilis</name>
    <dbReference type="NCBI Taxonomy" id="2074819"/>
    <lineage>
        <taxon>Eukaryota</taxon>
        <taxon>Fungi</taxon>
        <taxon>Dikarya</taxon>
        <taxon>Ascomycota</taxon>
        <taxon>Pezizomycotina</taxon>
        <taxon>Sordariomycetes</taxon>
        <taxon>Sordariomycetidae</taxon>
        <taxon>Sordariales</taxon>
        <taxon>Chaetomiaceae</taxon>
        <taxon>Canariomyces</taxon>
    </lineage>
</organism>
<feature type="compositionally biased region" description="Basic and acidic residues" evidence="1">
    <location>
        <begin position="608"/>
        <end position="622"/>
    </location>
</feature>
<feature type="region of interest" description="Disordered" evidence="1">
    <location>
        <begin position="414"/>
        <end position="452"/>
    </location>
</feature>
<dbReference type="PANTHER" id="PTHR42081:SF1">
    <property type="entry name" value="ZINC FINGER PROTEIN DHHC DOMAIN CONTAINING PROTEIN"/>
    <property type="match status" value="1"/>
</dbReference>
<proteinExistence type="predicted"/>
<dbReference type="PANTHER" id="PTHR42081">
    <property type="entry name" value="ZINC FINGER PROTEIN DHHC DOMAIN CONTAINING PROTEIN"/>
    <property type="match status" value="1"/>
</dbReference>
<evidence type="ECO:0000313" key="4">
    <source>
        <dbReference type="Proteomes" id="UP001302812"/>
    </source>
</evidence>
<accession>A0AAN6YXA2</accession>
<feature type="region of interest" description="Disordered" evidence="1">
    <location>
        <begin position="283"/>
        <end position="345"/>
    </location>
</feature>
<feature type="region of interest" description="Disordered" evidence="1">
    <location>
        <begin position="1"/>
        <end position="25"/>
    </location>
</feature>
<feature type="compositionally biased region" description="Basic and acidic residues" evidence="1">
    <location>
        <begin position="540"/>
        <end position="562"/>
    </location>
</feature>
<dbReference type="Proteomes" id="UP001302812">
    <property type="component" value="Unassembled WGS sequence"/>
</dbReference>